<dbReference type="InterPro" id="IPR000086">
    <property type="entry name" value="NUDIX_hydrolase_dom"/>
</dbReference>
<evidence type="ECO:0000259" key="5">
    <source>
        <dbReference type="PROSITE" id="PS51462"/>
    </source>
</evidence>
<sequence>MSGTPSASDPRTLSASAGPDPDRVLATSSGPAVSVSTLVFDGDDRILVVERPGDGDSVALGLPGGPVLEQESPRRAAARVLAEQLGLESVCAGRLLAIDDQQQEREEDDHGRGVGVEHVFHVGPLSEEHVGRLRTVTEGGRTVQWLAPGEAARLPQPVGCRVRACVAALRGGSVADLEAGTPHRGSPAGLGPADRARLETSGGLSPAECVAVRPKSLTAAAVLCTDAAGHILIVRPVHRPDGRWLLPGGAVDSDVGETPRQAAARELHEGLGISIRVGPLLACDWIRQPRRPAEVVHVYDGGVLTAQQLAAIRLPTGELGQWRMANGEALAELLVEGLTPRVLACLAARTTAAGAVELVNGRALAEGVAALVYRPGSGELLLYAKDERVRCRRGSWPLIGSAVEGAEFPEEVVVRGLREQVGLRVGQPRLVDRVWDLGGSQQLISVFAVPYDSPPHALLSGPGRRLGFVAPPELGDYPMSPYLRAVIDRWLRGDRAEVTT</sequence>
<proteinExistence type="predicted"/>
<gene>
    <name evidence="6" type="ORF">FH965_39755</name>
</gene>
<dbReference type="SUPFAM" id="SSF55811">
    <property type="entry name" value="Nudix"/>
    <property type="match status" value="3"/>
</dbReference>
<evidence type="ECO:0000313" key="6">
    <source>
        <dbReference type="EMBL" id="QDQ15935.1"/>
    </source>
</evidence>
<evidence type="ECO:0000313" key="7">
    <source>
        <dbReference type="Proteomes" id="UP000316806"/>
    </source>
</evidence>
<accession>A0A516RJZ0</accession>
<dbReference type="Proteomes" id="UP000316806">
    <property type="component" value="Chromosome"/>
</dbReference>
<feature type="region of interest" description="Disordered" evidence="4">
    <location>
        <begin position="178"/>
        <end position="198"/>
    </location>
</feature>
<dbReference type="Pfam" id="PF00293">
    <property type="entry name" value="NUDIX"/>
    <property type="match status" value="2"/>
</dbReference>
<dbReference type="Gene3D" id="3.90.79.10">
    <property type="entry name" value="Nucleoside Triphosphate Pyrophosphohydrolase"/>
    <property type="match status" value="3"/>
</dbReference>
<evidence type="ECO:0000256" key="4">
    <source>
        <dbReference type="SAM" id="MobiDB-lite"/>
    </source>
</evidence>
<dbReference type="PANTHER" id="PTHR43046:SF12">
    <property type="entry name" value="GDP-MANNOSE MANNOSYL HYDROLASE"/>
    <property type="match status" value="1"/>
</dbReference>
<feature type="domain" description="Nudix hydrolase" evidence="5">
    <location>
        <begin position="30"/>
        <end position="168"/>
    </location>
</feature>
<organism evidence="6 7">
    <name type="scientific">Streptomyces spectabilis</name>
    <dbReference type="NCBI Taxonomy" id="68270"/>
    <lineage>
        <taxon>Bacteria</taxon>
        <taxon>Bacillati</taxon>
        <taxon>Actinomycetota</taxon>
        <taxon>Actinomycetes</taxon>
        <taxon>Kitasatosporales</taxon>
        <taxon>Streptomycetaceae</taxon>
        <taxon>Streptomyces</taxon>
    </lineage>
</organism>
<name>A0A516RJZ0_STRST</name>
<feature type="region of interest" description="Disordered" evidence="4">
    <location>
        <begin position="1"/>
        <end position="30"/>
    </location>
</feature>
<evidence type="ECO:0000256" key="3">
    <source>
        <dbReference type="ARBA" id="ARBA00022842"/>
    </source>
</evidence>
<dbReference type="PROSITE" id="PS51462">
    <property type="entry name" value="NUDIX"/>
    <property type="match status" value="2"/>
</dbReference>
<dbReference type="CDD" id="cd18876">
    <property type="entry name" value="NUDIX_Hydrolase"/>
    <property type="match status" value="1"/>
</dbReference>
<keyword evidence="2 6" id="KW-0378">Hydrolase</keyword>
<feature type="domain" description="Nudix hydrolase" evidence="5">
    <location>
        <begin position="214"/>
        <end position="347"/>
    </location>
</feature>
<evidence type="ECO:0000256" key="1">
    <source>
        <dbReference type="ARBA" id="ARBA00001946"/>
    </source>
</evidence>
<dbReference type="PANTHER" id="PTHR43046">
    <property type="entry name" value="GDP-MANNOSE MANNOSYL HYDROLASE"/>
    <property type="match status" value="1"/>
</dbReference>
<dbReference type="InterPro" id="IPR015797">
    <property type="entry name" value="NUDIX_hydrolase-like_dom_sf"/>
</dbReference>
<protein>
    <submittedName>
        <fullName evidence="6">NUDIX hydrolase</fullName>
    </submittedName>
</protein>
<reference evidence="6 7" key="1">
    <citation type="journal article" date="2019" name="J. Ind. Microbiol. Biotechnol.">
        <title>The complete genomic sequence of Streptomyces spectabilis NRRL-2792 and identification of secondary metabolite biosynthetic gene clusters.</title>
        <authorList>
            <person name="Sinha A."/>
            <person name="Phillips-Salemka S."/>
            <person name="Niraula T.A."/>
            <person name="Short K.A."/>
            <person name="Niraula N.P."/>
        </authorList>
    </citation>
    <scope>NUCLEOTIDE SEQUENCE [LARGE SCALE GENOMIC DNA]</scope>
    <source>
        <strain evidence="6 7">NRRL 2792</strain>
    </source>
</reference>
<dbReference type="GO" id="GO:0016787">
    <property type="term" value="F:hydrolase activity"/>
    <property type="evidence" value="ECO:0007669"/>
    <property type="project" value="UniProtKB-KW"/>
</dbReference>
<dbReference type="EMBL" id="CP040916">
    <property type="protein sequence ID" value="QDQ15935.1"/>
    <property type="molecule type" value="Genomic_DNA"/>
</dbReference>
<dbReference type="AlphaFoldDB" id="A0A516RJZ0"/>
<evidence type="ECO:0000256" key="2">
    <source>
        <dbReference type="ARBA" id="ARBA00022801"/>
    </source>
</evidence>
<feature type="compositionally biased region" description="Polar residues" evidence="4">
    <location>
        <begin position="1"/>
        <end position="15"/>
    </location>
</feature>
<comment type="cofactor">
    <cofactor evidence="1">
        <name>Mg(2+)</name>
        <dbReference type="ChEBI" id="CHEBI:18420"/>
    </cofactor>
</comment>
<keyword evidence="3" id="KW-0460">Magnesium</keyword>